<dbReference type="STRING" id="394096.DB31_6423"/>
<keyword evidence="3 4" id="KW-0664">Pyridoxine biosynthesis</keyword>
<evidence type="ECO:0000256" key="2">
    <source>
        <dbReference type="ARBA" id="ARBA00022679"/>
    </source>
</evidence>
<name>A0A085WP35_9BACT</name>
<keyword evidence="2 4" id="KW-0808">Transferase</keyword>
<dbReference type="GO" id="GO:0033856">
    <property type="term" value="F:pyridoxine 5'-phosphate synthase activity"/>
    <property type="evidence" value="ECO:0007669"/>
    <property type="project" value="UniProtKB-UniRule"/>
</dbReference>
<feature type="active site" description="Proton acceptor" evidence="4">
    <location>
        <position position="44"/>
    </location>
</feature>
<reference evidence="6 7" key="1">
    <citation type="submission" date="2014-04" db="EMBL/GenBank/DDBJ databases">
        <title>Genome assembly of Hyalangium minutum DSM 14724.</title>
        <authorList>
            <person name="Sharma G."/>
            <person name="Subramanian S."/>
        </authorList>
    </citation>
    <scope>NUCLEOTIDE SEQUENCE [LARGE SCALE GENOMIC DNA]</scope>
    <source>
        <strain evidence="6 7">DSM 14724</strain>
    </source>
</reference>
<dbReference type="NCBIfam" id="TIGR00559">
    <property type="entry name" value="pdxJ"/>
    <property type="match status" value="1"/>
</dbReference>
<dbReference type="InterPro" id="IPR004569">
    <property type="entry name" value="PyrdxlP_synth_PdxJ"/>
</dbReference>
<keyword evidence="1 4" id="KW-0963">Cytoplasm</keyword>
<gene>
    <name evidence="4" type="primary">pdxJ</name>
    <name evidence="6" type="ORF">DB31_6423</name>
</gene>
<evidence type="ECO:0000256" key="3">
    <source>
        <dbReference type="ARBA" id="ARBA00023096"/>
    </source>
</evidence>
<feature type="binding site" evidence="4">
    <location>
        <position position="101"/>
    </location>
    <ligand>
        <name>1-deoxy-D-xylulose 5-phosphate</name>
        <dbReference type="ChEBI" id="CHEBI:57792"/>
    </ligand>
</feature>
<dbReference type="PANTHER" id="PTHR30456:SF0">
    <property type="entry name" value="PYRIDOXINE 5'-PHOSPHATE SYNTHASE"/>
    <property type="match status" value="1"/>
</dbReference>
<dbReference type="PATRIC" id="fig|394096.3.peg.2522"/>
<dbReference type="Pfam" id="PF03740">
    <property type="entry name" value="PdxJ"/>
    <property type="match status" value="1"/>
</dbReference>
<comment type="similarity">
    <text evidence="4">Belongs to the PNP synthase family.</text>
</comment>
<dbReference type="InterPro" id="IPR013785">
    <property type="entry name" value="Aldolase_TIM"/>
</dbReference>
<evidence type="ECO:0000256" key="5">
    <source>
        <dbReference type="NCBIfam" id="TIGR00559"/>
    </source>
</evidence>
<dbReference type="Gene3D" id="3.20.20.70">
    <property type="entry name" value="Aldolase class I"/>
    <property type="match status" value="1"/>
</dbReference>
<comment type="subcellular location">
    <subcellularLocation>
        <location evidence="4">Cytoplasm</location>
    </subcellularLocation>
</comment>
<dbReference type="InterPro" id="IPR036130">
    <property type="entry name" value="Pyridoxine-5'_phos_synth"/>
</dbReference>
<dbReference type="OrthoDB" id="9806590at2"/>
<dbReference type="EC" id="2.6.99.2" evidence="4 5"/>
<comment type="caution">
    <text evidence="6">The sequence shown here is derived from an EMBL/GenBank/DDBJ whole genome shotgun (WGS) entry which is preliminary data.</text>
</comment>
<evidence type="ECO:0000256" key="4">
    <source>
        <dbReference type="HAMAP-Rule" id="MF_00279"/>
    </source>
</evidence>
<feature type="binding site" evidence="4">
    <location>
        <begin position="10"/>
        <end position="11"/>
    </location>
    <ligand>
        <name>1-deoxy-D-xylulose 5-phosphate</name>
        <dbReference type="ChEBI" id="CHEBI:57792"/>
    </ligand>
</feature>
<feature type="active site" description="Proton acceptor" evidence="4">
    <location>
        <position position="71"/>
    </location>
</feature>
<dbReference type="GO" id="GO:0008615">
    <property type="term" value="P:pyridoxine biosynthetic process"/>
    <property type="evidence" value="ECO:0007669"/>
    <property type="project" value="UniProtKB-UniRule"/>
</dbReference>
<dbReference type="UniPathway" id="UPA00244">
    <property type="reaction ID" value="UER00313"/>
</dbReference>
<dbReference type="CDD" id="cd00003">
    <property type="entry name" value="PNPsynthase"/>
    <property type="match status" value="1"/>
</dbReference>
<dbReference type="RefSeq" id="WP_044186661.1">
    <property type="nucleotide sequence ID" value="NZ_JMCB01000004.1"/>
</dbReference>
<proteinExistence type="inferred from homology"/>
<organism evidence="6 7">
    <name type="scientific">Hyalangium minutum</name>
    <dbReference type="NCBI Taxonomy" id="394096"/>
    <lineage>
        <taxon>Bacteria</taxon>
        <taxon>Pseudomonadati</taxon>
        <taxon>Myxococcota</taxon>
        <taxon>Myxococcia</taxon>
        <taxon>Myxococcales</taxon>
        <taxon>Cystobacterineae</taxon>
        <taxon>Archangiaceae</taxon>
        <taxon>Hyalangium</taxon>
    </lineage>
</organism>
<accession>A0A085WP35</accession>
<protein>
    <recommendedName>
        <fullName evidence="4 5">Pyridoxine 5'-phosphate synthase</fullName>
        <shortName evidence="4">PNP synthase</shortName>
        <ecNumber evidence="4 5">2.6.99.2</ecNumber>
    </recommendedName>
</protein>
<dbReference type="SUPFAM" id="SSF63892">
    <property type="entry name" value="Pyridoxine 5'-phosphate synthase"/>
    <property type="match status" value="1"/>
</dbReference>
<dbReference type="Proteomes" id="UP000028725">
    <property type="component" value="Unassembled WGS sequence"/>
</dbReference>
<sequence length="241" mass="27009">MGQRLGVNVDHVATLRQARRTTYPDPVTAAALAELAGAQQITIHLREDRRHIQDRDLRILRETCQTLLNLEMAATTEMVKIAYEYKPDVATLVPERREELTTEGGLDVNGQREHVAKIIKNLKDGEITVSLFIDPDLDQVRAAHKVDADRIELHTGRYCEARNERERGRELSRIIDASKAAAKLGMSVAAGHGLNYDNVQPVARIREIDELNIGHAIVGRAVLVGFERAVREMLELMRNPG</sequence>
<comment type="catalytic activity">
    <reaction evidence="4">
        <text>3-amino-2-oxopropyl phosphate + 1-deoxy-D-xylulose 5-phosphate = pyridoxine 5'-phosphate + phosphate + 2 H2O + H(+)</text>
        <dbReference type="Rhea" id="RHEA:15265"/>
        <dbReference type="ChEBI" id="CHEBI:15377"/>
        <dbReference type="ChEBI" id="CHEBI:15378"/>
        <dbReference type="ChEBI" id="CHEBI:43474"/>
        <dbReference type="ChEBI" id="CHEBI:57279"/>
        <dbReference type="ChEBI" id="CHEBI:57792"/>
        <dbReference type="ChEBI" id="CHEBI:58589"/>
        <dbReference type="EC" id="2.6.99.2"/>
    </reaction>
</comment>
<feature type="site" description="Transition state stabilizer" evidence="4">
    <location>
        <position position="152"/>
    </location>
</feature>
<feature type="binding site" evidence="4">
    <location>
        <position position="19"/>
    </location>
    <ligand>
        <name>3-amino-2-oxopropyl phosphate</name>
        <dbReference type="ChEBI" id="CHEBI:57279"/>
    </ligand>
</feature>
<feature type="binding site" evidence="4">
    <location>
        <position position="51"/>
    </location>
    <ligand>
        <name>1-deoxy-D-xylulose 5-phosphate</name>
        <dbReference type="ChEBI" id="CHEBI:57792"/>
    </ligand>
</feature>
<keyword evidence="7" id="KW-1185">Reference proteome</keyword>
<dbReference type="NCBIfam" id="NF003625">
    <property type="entry name" value="PRK05265.1-3"/>
    <property type="match status" value="1"/>
</dbReference>
<dbReference type="EMBL" id="JMCB01000004">
    <property type="protein sequence ID" value="KFE69448.1"/>
    <property type="molecule type" value="Genomic_DNA"/>
</dbReference>
<feature type="binding site" evidence="4">
    <location>
        <position position="8"/>
    </location>
    <ligand>
        <name>3-amino-2-oxopropyl phosphate</name>
        <dbReference type="ChEBI" id="CHEBI:57279"/>
    </ligand>
</feature>
<dbReference type="NCBIfam" id="NF003623">
    <property type="entry name" value="PRK05265.1-1"/>
    <property type="match status" value="1"/>
</dbReference>
<evidence type="ECO:0000256" key="1">
    <source>
        <dbReference type="ARBA" id="ARBA00022490"/>
    </source>
</evidence>
<feature type="binding site" evidence="4">
    <location>
        <position position="46"/>
    </location>
    <ligand>
        <name>1-deoxy-D-xylulose 5-phosphate</name>
        <dbReference type="ChEBI" id="CHEBI:57792"/>
    </ligand>
</feature>
<feature type="binding site" evidence="4">
    <location>
        <position position="193"/>
    </location>
    <ligand>
        <name>3-amino-2-oxopropyl phosphate</name>
        <dbReference type="ChEBI" id="CHEBI:57279"/>
    </ligand>
</feature>
<comment type="subunit">
    <text evidence="4">Homooctamer; tetramer of dimers.</text>
</comment>
<evidence type="ECO:0000313" key="6">
    <source>
        <dbReference type="EMBL" id="KFE69448.1"/>
    </source>
</evidence>
<feature type="active site" description="Proton donor" evidence="4">
    <location>
        <position position="192"/>
    </location>
</feature>
<dbReference type="HAMAP" id="MF_00279">
    <property type="entry name" value="PdxJ"/>
    <property type="match status" value="1"/>
</dbReference>
<comment type="pathway">
    <text evidence="4">Cofactor biosynthesis; pyridoxine 5'-phosphate biosynthesis; pyridoxine 5'-phosphate from D-erythrose 4-phosphate: step 5/5.</text>
</comment>
<evidence type="ECO:0000313" key="7">
    <source>
        <dbReference type="Proteomes" id="UP000028725"/>
    </source>
</evidence>
<feature type="binding site" evidence="4">
    <location>
        <begin position="214"/>
        <end position="215"/>
    </location>
    <ligand>
        <name>3-amino-2-oxopropyl phosphate</name>
        <dbReference type="ChEBI" id="CHEBI:57279"/>
    </ligand>
</feature>
<dbReference type="AlphaFoldDB" id="A0A085WP35"/>
<dbReference type="NCBIfam" id="NF003627">
    <property type="entry name" value="PRK05265.1-5"/>
    <property type="match status" value="1"/>
</dbReference>
<dbReference type="GO" id="GO:0005829">
    <property type="term" value="C:cytosol"/>
    <property type="evidence" value="ECO:0007669"/>
    <property type="project" value="TreeGrafter"/>
</dbReference>
<comment type="function">
    <text evidence="4">Catalyzes the complicated ring closure reaction between the two acyclic compounds 1-deoxy-D-xylulose-5-phosphate (DXP) and 3-amino-2-oxopropyl phosphate (1-amino-acetone-3-phosphate or AAP) to form pyridoxine 5'-phosphate (PNP) and inorganic phosphate.</text>
</comment>
<dbReference type="PANTHER" id="PTHR30456">
    <property type="entry name" value="PYRIDOXINE 5'-PHOSPHATE SYNTHASE"/>
    <property type="match status" value="1"/>
</dbReference>